<evidence type="ECO:0000313" key="4">
    <source>
        <dbReference type="EMBL" id="BBU47574.1"/>
    </source>
</evidence>
<accession>A0A809S8S2</accession>
<dbReference type="InterPro" id="IPR000037">
    <property type="entry name" value="SsrA-bd_prot"/>
</dbReference>
<dbReference type="InterPro" id="IPR023620">
    <property type="entry name" value="SmpB"/>
</dbReference>
<keyword evidence="5" id="KW-1185">Reference proteome</keyword>
<dbReference type="PANTHER" id="PTHR30308">
    <property type="entry name" value="TMRNA-BINDING COMPONENT OF TRANS-TRANSLATION TAGGING COMPLEX"/>
    <property type="match status" value="1"/>
</dbReference>
<dbReference type="GeneID" id="89496444"/>
<evidence type="ECO:0000256" key="1">
    <source>
        <dbReference type="ARBA" id="ARBA00022490"/>
    </source>
</evidence>
<comment type="subcellular location">
    <subcellularLocation>
        <location evidence="3">Cytoplasm</location>
    </subcellularLocation>
    <text evidence="3">The tmRNA-SmpB complex associates with stalled 70S ribosomes.</text>
</comment>
<dbReference type="NCBIfam" id="NF003843">
    <property type="entry name" value="PRK05422.1"/>
    <property type="match status" value="1"/>
</dbReference>
<organism evidence="4 5">
    <name type="scientific">Mycoplasmopsis felis</name>
    <dbReference type="NCBI Taxonomy" id="33923"/>
    <lineage>
        <taxon>Bacteria</taxon>
        <taxon>Bacillati</taxon>
        <taxon>Mycoplasmatota</taxon>
        <taxon>Mycoplasmoidales</taxon>
        <taxon>Metamycoplasmataceae</taxon>
        <taxon>Mycoplasmopsis</taxon>
    </lineage>
</organism>
<dbReference type="KEGG" id="mfel:JPM2_2670"/>
<dbReference type="GO" id="GO:0003723">
    <property type="term" value="F:RNA binding"/>
    <property type="evidence" value="ECO:0007669"/>
    <property type="project" value="UniProtKB-UniRule"/>
</dbReference>
<reference evidence="4 5" key="1">
    <citation type="submission" date="2020-01" db="EMBL/GenBank/DDBJ databases">
        <title>Complete genome sequence of Mycoplasma felis strain Myco-2.</title>
        <authorList>
            <person name="Kinoshita Y."/>
            <person name="Niwa H."/>
            <person name="Uchida-Fujii E."/>
            <person name="Nukada T."/>
        </authorList>
    </citation>
    <scope>NUCLEOTIDE SEQUENCE [LARGE SCALE GENOMIC DNA]</scope>
    <source>
        <strain evidence="4 5">Myco-2</strain>
    </source>
</reference>
<evidence type="ECO:0000313" key="5">
    <source>
        <dbReference type="Proteomes" id="UP000464317"/>
    </source>
</evidence>
<protein>
    <recommendedName>
        <fullName evidence="3">SsrA-binding protein</fullName>
    </recommendedName>
    <alternativeName>
        <fullName evidence="3">Small protein B</fullName>
    </alternativeName>
</protein>
<dbReference type="PANTHER" id="PTHR30308:SF2">
    <property type="entry name" value="SSRA-BINDING PROTEIN"/>
    <property type="match status" value="1"/>
</dbReference>
<dbReference type="NCBIfam" id="TIGR00086">
    <property type="entry name" value="smpB"/>
    <property type="match status" value="1"/>
</dbReference>
<dbReference type="Pfam" id="PF01668">
    <property type="entry name" value="SmpB"/>
    <property type="match status" value="1"/>
</dbReference>
<dbReference type="Gene3D" id="2.40.280.10">
    <property type="match status" value="1"/>
</dbReference>
<dbReference type="EMBL" id="AP022325">
    <property type="protein sequence ID" value="BBU47574.1"/>
    <property type="molecule type" value="Genomic_DNA"/>
</dbReference>
<dbReference type="InterPro" id="IPR020081">
    <property type="entry name" value="SsrA-bd_prot_CS"/>
</dbReference>
<gene>
    <name evidence="3 4" type="primary">smpB</name>
    <name evidence="4" type="ORF">JPM2_2670</name>
</gene>
<dbReference type="GO" id="GO:0070929">
    <property type="term" value="P:trans-translation"/>
    <property type="evidence" value="ECO:0007669"/>
    <property type="project" value="UniProtKB-UniRule"/>
</dbReference>
<proteinExistence type="inferred from homology"/>
<evidence type="ECO:0000256" key="2">
    <source>
        <dbReference type="ARBA" id="ARBA00022884"/>
    </source>
</evidence>
<name>A0A809S8S2_9BACT</name>
<dbReference type="GO" id="GO:0070930">
    <property type="term" value="P:trans-translation-dependent protein tagging"/>
    <property type="evidence" value="ECO:0007669"/>
    <property type="project" value="TreeGrafter"/>
</dbReference>
<evidence type="ECO:0000256" key="3">
    <source>
        <dbReference type="HAMAP-Rule" id="MF_00023"/>
    </source>
</evidence>
<sequence length="145" mass="17313">MKIISTNKQAHRDYEIIDKYETGIVLTGWEIKSARASQVSIDIAYCSIYKDEIYLKESFFKQYMQVKANETQDRKLLMHKNEIRKLKHILDTQQLTLIPLKVYFNNNSKLKLEIGLCKGLKKYDKREKIAKKEQEMQIQKTLKFY</sequence>
<keyword evidence="2 3" id="KW-0694">RNA-binding</keyword>
<dbReference type="GO" id="GO:0005829">
    <property type="term" value="C:cytosol"/>
    <property type="evidence" value="ECO:0007669"/>
    <property type="project" value="TreeGrafter"/>
</dbReference>
<keyword evidence="1 3" id="KW-0963">Cytoplasm</keyword>
<comment type="function">
    <text evidence="3">Required for rescue of stalled ribosomes mediated by trans-translation. Binds to transfer-messenger RNA (tmRNA), required for stable association of tmRNA with ribosomes. tmRNA and SmpB together mimic tRNA shape, replacing the anticodon stem-loop with SmpB. tmRNA is encoded by the ssrA gene; the 2 termini fold to resemble tRNA(Ala) and it encodes a 'tag peptide', a short internal open reading frame. During trans-translation Ala-aminoacylated tmRNA acts like a tRNA, entering the A-site of stalled ribosomes, displacing the stalled mRNA. The ribosome then switches to translate the ORF on the tmRNA; the nascent peptide is terminated with the 'tag peptide' encoded by the tmRNA and targeted for degradation. The ribosome is freed to recommence translation, which seems to be the essential function of trans-translation.</text>
</comment>
<dbReference type="RefSeq" id="WP_161553069.1">
    <property type="nucleotide sequence ID" value="NZ_AP022325.1"/>
</dbReference>
<dbReference type="AlphaFoldDB" id="A0A809S8S2"/>
<dbReference type="HAMAP" id="MF_00023">
    <property type="entry name" value="SmpB"/>
    <property type="match status" value="1"/>
</dbReference>
<dbReference type="Proteomes" id="UP000464317">
    <property type="component" value="Chromosome"/>
</dbReference>
<dbReference type="SUPFAM" id="SSF74982">
    <property type="entry name" value="Small protein B (SmpB)"/>
    <property type="match status" value="1"/>
</dbReference>
<dbReference type="PROSITE" id="PS01317">
    <property type="entry name" value="SSRP"/>
    <property type="match status" value="1"/>
</dbReference>
<comment type="similarity">
    <text evidence="3">Belongs to the SmpB family.</text>
</comment>